<dbReference type="RefSeq" id="WP_116302544.1">
    <property type="nucleotide sequence ID" value="NZ_NFZV01000011.1"/>
</dbReference>
<evidence type="ECO:0000256" key="1">
    <source>
        <dbReference type="ARBA" id="ARBA00004127"/>
    </source>
</evidence>
<comment type="subcellular location">
    <subcellularLocation>
        <location evidence="1">Endomembrane system</location>
        <topology evidence="1">Multi-pass membrane protein</topology>
    </subcellularLocation>
</comment>
<dbReference type="OrthoDB" id="9811969at2"/>
<reference evidence="7" key="1">
    <citation type="submission" date="2017-05" db="EMBL/GenBank/DDBJ databases">
        <authorList>
            <person name="Sharma S."/>
            <person name="Sidhu C."/>
            <person name="Pinnaka A.K."/>
        </authorList>
    </citation>
    <scope>NUCLEOTIDE SEQUENCE [LARGE SCALE GENOMIC DNA]</scope>
    <source>
        <strain evidence="7">AK93</strain>
    </source>
</reference>
<protein>
    <submittedName>
        <fullName evidence="6">Uncharacterized protein</fullName>
    </submittedName>
</protein>
<evidence type="ECO:0000313" key="7">
    <source>
        <dbReference type="Proteomes" id="UP000256763"/>
    </source>
</evidence>
<feature type="transmembrane region" description="Helical" evidence="5">
    <location>
        <begin position="6"/>
        <end position="25"/>
    </location>
</feature>
<dbReference type="GO" id="GO:0016740">
    <property type="term" value="F:transferase activity"/>
    <property type="evidence" value="ECO:0007669"/>
    <property type="project" value="UniProtKB-ARBA"/>
</dbReference>
<evidence type="ECO:0000256" key="2">
    <source>
        <dbReference type="ARBA" id="ARBA00022692"/>
    </source>
</evidence>
<dbReference type="Proteomes" id="UP000256763">
    <property type="component" value="Unassembled WGS sequence"/>
</dbReference>
<keyword evidence="3 5" id="KW-1133">Transmembrane helix</keyword>
<proteinExistence type="predicted"/>
<keyword evidence="2 5" id="KW-0812">Transmembrane</keyword>
<dbReference type="PROSITE" id="PS50244">
    <property type="entry name" value="S5A_REDUCTASE"/>
    <property type="match status" value="1"/>
</dbReference>
<evidence type="ECO:0000256" key="3">
    <source>
        <dbReference type="ARBA" id="ARBA00022989"/>
    </source>
</evidence>
<gene>
    <name evidence="6" type="ORF">CAL65_12660</name>
</gene>
<name>A0A3E0WUV4_9GAMM</name>
<evidence type="ECO:0000256" key="4">
    <source>
        <dbReference type="ARBA" id="ARBA00023136"/>
    </source>
</evidence>
<dbReference type="GO" id="GO:0012505">
    <property type="term" value="C:endomembrane system"/>
    <property type="evidence" value="ECO:0007669"/>
    <property type="project" value="UniProtKB-SubCell"/>
</dbReference>
<dbReference type="PANTHER" id="PTHR12714">
    <property type="entry name" value="PROTEIN-S ISOPRENYLCYSTEINE O-METHYLTRANSFERASE"/>
    <property type="match status" value="1"/>
</dbReference>
<dbReference type="InterPro" id="IPR007318">
    <property type="entry name" value="Phopholipid_MeTrfase"/>
</dbReference>
<organism evidence="6 7">
    <name type="scientific">Alkalilimnicola ehrlichii</name>
    <dbReference type="NCBI Taxonomy" id="351052"/>
    <lineage>
        <taxon>Bacteria</taxon>
        <taxon>Pseudomonadati</taxon>
        <taxon>Pseudomonadota</taxon>
        <taxon>Gammaproteobacteria</taxon>
        <taxon>Chromatiales</taxon>
        <taxon>Ectothiorhodospiraceae</taxon>
        <taxon>Alkalilimnicola</taxon>
    </lineage>
</organism>
<dbReference type="Pfam" id="PF04191">
    <property type="entry name" value="PEMT"/>
    <property type="match status" value="1"/>
</dbReference>
<keyword evidence="4 5" id="KW-0472">Membrane</keyword>
<evidence type="ECO:0000256" key="5">
    <source>
        <dbReference type="SAM" id="Phobius"/>
    </source>
</evidence>
<comment type="caution">
    <text evidence="6">The sequence shown here is derived from an EMBL/GenBank/DDBJ whole genome shotgun (WGS) entry which is preliminary data.</text>
</comment>
<dbReference type="EMBL" id="NFZW01000011">
    <property type="protein sequence ID" value="RFA35765.1"/>
    <property type="molecule type" value="Genomic_DNA"/>
</dbReference>
<feature type="transmembrane region" description="Helical" evidence="5">
    <location>
        <begin position="88"/>
        <end position="121"/>
    </location>
</feature>
<accession>A0A3E0WUV4</accession>
<keyword evidence="7" id="KW-1185">Reference proteome</keyword>
<sequence length="148" mass="16944">MRALTLPPFVMAIAIVLMIGLNYLAPLVHLWGAPYRWLGIPLVLIGLGIAKWHADLFKAVDTNIDTFGEPDTLTTEGLFRYTRNPMYLGFVIVLVGVAVLLGSITPFLPLAGFVLLTHFWYIRYEERAMLKQFGQQYVDYKSRVRRWL</sequence>
<dbReference type="AlphaFoldDB" id="A0A3E0WUV4"/>
<evidence type="ECO:0000313" key="6">
    <source>
        <dbReference type="EMBL" id="RFA35765.1"/>
    </source>
</evidence>
<feature type="transmembrane region" description="Helical" evidence="5">
    <location>
        <begin position="37"/>
        <end position="54"/>
    </location>
</feature>
<dbReference type="Gene3D" id="1.20.120.1630">
    <property type="match status" value="1"/>
</dbReference>
<dbReference type="PANTHER" id="PTHR12714:SF9">
    <property type="entry name" value="PROTEIN-S-ISOPRENYLCYSTEINE O-METHYLTRANSFERASE"/>
    <property type="match status" value="1"/>
</dbReference>